<evidence type="ECO:0000256" key="7">
    <source>
        <dbReference type="SAM" id="Phobius"/>
    </source>
</evidence>
<evidence type="ECO:0000313" key="8">
    <source>
        <dbReference type="EMBL" id="PNZ26800.1"/>
    </source>
</evidence>
<feature type="transmembrane region" description="Helical" evidence="7">
    <location>
        <begin position="12"/>
        <end position="31"/>
    </location>
</feature>
<dbReference type="Proteomes" id="UP000242752">
    <property type="component" value="Unassembled WGS sequence"/>
</dbReference>
<comment type="subcellular location">
    <subcellularLocation>
        <location evidence="1">Cell membrane</location>
        <topology evidence="1">Multi-pass membrane protein</topology>
    </subcellularLocation>
</comment>
<feature type="transmembrane region" description="Helical" evidence="7">
    <location>
        <begin position="81"/>
        <end position="105"/>
    </location>
</feature>
<organism evidence="8 9">
    <name type="scientific">Staphylococcus rostri</name>
    <dbReference type="NCBI Taxonomy" id="522262"/>
    <lineage>
        <taxon>Bacteria</taxon>
        <taxon>Bacillati</taxon>
        <taxon>Bacillota</taxon>
        <taxon>Bacilli</taxon>
        <taxon>Bacillales</taxon>
        <taxon>Staphylococcaceae</taxon>
        <taxon>Staphylococcus</taxon>
    </lineage>
</organism>
<keyword evidence="3" id="KW-1003">Cell membrane</keyword>
<dbReference type="Gene3D" id="1.20.1250.20">
    <property type="entry name" value="MFS general substrate transporter like domains"/>
    <property type="match status" value="1"/>
</dbReference>
<accession>A0A2K3YMH9</accession>
<feature type="transmembrane region" description="Helical" evidence="7">
    <location>
        <begin position="371"/>
        <end position="390"/>
    </location>
</feature>
<feature type="transmembrane region" description="Helical" evidence="7">
    <location>
        <begin position="37"/>
        <end position="60"/>
    </location>
</feature>
<evidence type="ECO:0000256" key="2">
    <source>
        <dbReference type="ARBA" id="ARBA00022448"/>
    </source>
</evidence>
<gene>
    <name evidence="8" type="ORF">CD122_07870</name>
</gene>
<reference evidence="8 9" key="1">
    <citation type="submission" date="2017-08" db="EMBL/GenBank/DDBJ databases">
        <title>Draft genome sequences of 64 type strains of genus Staph aureus.</title>
        <authorList>
            <person name="Cole K."/>
            <person name="Golubchik T."/>
            <person name="Russell J."/>
            <person name="Foster D."/>
            <person name="Llewelyn M."/>
            <person name="Wilson D."/>
            <person name="Crook D."/>
            <person name="Paul J."/>
        </authorList>
    </citation>
    <scope>NUCLEOTIDE SEQUENCE [LARGE SCALE GENOMIC DNA]</scope>
    <source>
        <strain evidence="8 9">DSM 21968</strain>
    </source>
</reference>
<feature type="transmembrane region" description="Helical" evidence="7">
    <location>
        <begin position="222"/>
        <end position="243"/>
    </location>
</feature>
<dbReference type="InterPro" id="IPR036259">
    <property type="entry name" value="MFS_trans_sf"/>
</dbReference>
<dbReference type="PANTHER" id="PTHR23513">
    <property type="entry name" value="INTEGRAL MEMBRANE EFFLUX PROTEIN-RELATED"/>
    <property type="match status" value="1"/>
</dbReference>
<dbReference type="InterPro" id="IPR010290">
    <property type="entry name" value="TM_effector"/>
</dbReference>
<keyword evidence="2" id="KW-0813">Transport</keyword>
<evidence type="ECO:0000256" key="6">
    <source>
        <dbReference type="ARBA" id="ARBA00023136"/>
    </source>
</evidence>
<comment type="caution">
    <text evidence="8">The sequence shown here is derived from an EMBL/GenBank/DDBJ whole genome shotgun (WGS) entry which is preliminary data.</text>
</comment>
<feature type="transmembrane region" description="Helical" evidence="7">
    <location>
        <begin position="282"/>
        <end position="301"/>
    </location>
</feature>
<evidence type="ECO:0000256" key="3">
    <source>
        <dbReference type="ARBA" id="ARBA00022475"/>
    </source>
</evidence>
<dbReference type="GO" id="GO:0005886">
    <property type="term" value="C:plasma membrane"/>
    <property type="evidence" value="ECO:0007669"/>
    <property type="project" value="UniProtKB-SubCell"/>
</dbReference>
<feature type="transmembrane region" description="Helical" evidence="7">
    <location>
        <begin position="255"/>
        <end position="275"/>
    </location>
</feature>
<keyword evidence="6 7" id="KW-0472">Membrane</keyword>
<dbReference type="AlphaFoldDB" id="A0A2K3YMH9"/>
<feature type="transmembrane region" description="Helical" evidence="7">
    <location>
        <begin position="148"/>
        <end position="176"/>
    </location>
</feature>
<dbReference type="SUPFAM" id="SSF103473">
    <property type="entry name" value="MFS general substrate transporter"/>
    <property type="match status" value="1"/>
</dbReference>
<evidence type="ECO:0000313" key="9">
    <source>
        <dbReference type="Proteomes" id="UP000242752"/>
    </source>
</evidence>
<evidence type="ECO:0000256" key="1">
    <source>
        <dbReference type="ARBA" id="ARBA00004651"/>
    </source>
</evidence>
<name>A0A2K3YMH9_9STAP</name>
<evidence type="ECO:0000256" key="5">
    <source>
        <dbReference type="ARBA" id="ARBA00022989"/>
    </source>
</evidence>
<feature type="transmembrane region" description="Helical" evidence="7">
    <location>
        <begin position="344"/>
        <end position="365"/>
    </location>
</feature>
<dbReference type="CDD" id="cd06173">
    <property type="entry name" value="MFS_MefA_like"/>
    <property type="match status" value="1"/>
</dbReference>
<keyword evidence="4 7" id="KW-0812">Transmembrane</keyword>
<proteinExistence type="predicted"/>
<protein>
    <recommendedName>
        <fullName evidence="10">MFS transporter</fullName>
    </recommendedName>
</protein>
<keyword evidence="5 7" id="KW-1133">Transmembrane helix</keyword>
<evidence type="ECO:0000256" key="4">
    <source>
        <dbReference type="ARBA" id="ARBA00022692"/>
    </source>
</evidence>
<dbReference type="Pfam" id="PF05977">
    <property type="entry name" value="MFS_3"/>
    <property type="match status" value="1"/>
</dbReference>
<dbReference type="EMBL" id="PPRF01000048">
    <property type="protein sequence ID" value="PNZ26800.1"/>
    <property type="molecule type" value="Genomic_DNA"/>
</dbReference>
<dbReference type="OrthoDB" id="2287060at2"/>
<feature type="transmembrane region" description="Helical" evidence="7">
    <location>
        <begin position="307"/>
        <end position="332"/>
    </location>
</feature>
<keyword evidence="9" id="KW-1185">Reference proteome</keyword>
<evidence type="ECO:0008006" key="10">
    <source>
        <dbReference type="Google" id="ProtNLM"/>
    </source>
</evidence>
<dbReference type="PANTHER" id="PTHR23513:SF6">
    <property type="entry name" value="MAJOR FACILITATOR SUPERFAMILY ASSOCIATED DOMAIN-CONTAINING PROTEIN"/>
    <property type="match status" value="1"/>
</dbReference>
<sequence length="402" mass="45100">MKSNIVSFISNDFLVGLANSIFNLAVMWFVLDQTGSAFYTAAIGSLSHIAQILVGSYAGIKADQFNHPVKMMVYSLRVNSAILLVICISIGLFDINMIFLIFLLMCREIAIVFQFPNQNKLIPQLVRTQAEVKKVISYRSLTKNVSMMFGFAGAGFLFTLLPFPMLIIAILSLYIIGSLLISHIHIAHQNNQHIQSKKHQNSYLEFKKTLAMIMNDYYLKRVLMSAAVLNIISMVAPTFVVYFNQYLNSNAQDYGLFQFLIALGSMVAATIGIKLKKHIPSYTILLLFWTLMAITFIYMYFNTSTSIAVILGVIIGLCLTLPNILFSTYKIIMIEDAYRGRITGVIQSISTLFIPISYFFSAYIAESYGANVVYLIAGICQLIIVICLLCDYKMKANFNALV</sequence>